<evidence type="ECO:0000256" key="6">
    <source>
        <dbReference type="ARBA" id="ARBA00022917"/>
    </source>
</evidence>
<evidence type="ECO:0000256" key="1">
    <source>
        <dbReference type="ARBA" id="ARBA00008069"/>
    </source>
</evidence>
<sequence length="488" mass="52599">MELFKYTARQLHDKLQAKEISAVELTQAVLNRIDAVEPSVKAYITDTRVSALEQAKITDSKISQGESIALLAGIPAAIKDNICIKGVKTTCASQMLNKFVPPYDATVIEKLAADNLTVVGKANMDEFAMGGSTENSGFHASHNPWDLDAVPGGSSGGSAAAVAAGEAIWALGSDTGGSIRQPASYCGLVGFKPTYGRVSRYGLVAYASSLDQIGPITRDVTDCAIVMNAISGHDPKDSTSINSKAPDYTKSLVNDIKGLKIGIPKEYFVSGMNTEVEKAIYKAIDQLVALGAEYQEVSMPHTEYGLSAYYIIAPAEASSNLARFDGVSYGHRAEGGDIVDMYKKTRSEAFGQEVKRRIMLGTYALSSGYYDAYYLQALKVRTLVKQDFDKAFEQVDVLITPTAPTPAFKMGEMTNNPLAMYLQDICTIPVNLSGVPAVSLPCGFVDQLPIGLQMIGKPLGEETLIRAAYTFEQNNEYYKRFAPLGEGK</sequence>
<dbReference type="InterPro" id="IPR004412">
    <property type="entry name" value="GatA"/>
</dbReference>
<accession>A0A644TFE8</accession>
<comment type="caution">
    <text evidence="9">The sequence shown here is derived from an EMBL/GenBank/DDBJ whole genome shotgun (WGS) entry which is preliminary data.</text>
</comment>
<reference evidence="9" key="1">
    <citation type="submission" date="2019-08" db="EMBL/GenBank/DDBJ databases">
        <authorList>
            <person name="Kucharzyk K."/>
            <person name="Murdoch R.W."/>
            <person name="Higgins S."/>
            <person name="Loffler F."/>
        </authorList>
    </citation>
    <scope>NUCLEOTIDE SEQUENCE</scope>
</reference>
<dbReference type="InterPro" id="IPR023631">
    <property type="entry name" value="Amidase_dom"/>
</dbReference>
<keyword evidence="4" id="KW-0547">Nucleotide-binding</keyword>
<dbReference type="GO" id="GO:0005739">
    <property type="term" value="C:mitochondrion"/>
    <property type="evidence" value="ECO:0007669"/>
    <property type="project" value="UniProtKB-ARBA"/>
</dbReference>
<dbReference type="SUPFAM" id="SSF75304">
    <property type="entry name" value="Amidase signature (AS) enzymes"/>
    <property type="match status" value="1"/>
</dbReference>
<dbReference type="GO" id="GO:0006412">
    <property type="term" value="P:translation"/>
    <property type="evidence" value="ECO:0007669"/>
    <property type="project" value="UniProtKB-KW"/>
</dbReference>
<evidence type="ECO:0000259" key="8">
    <source>
        <dbReference type="Pfam" id="PF01425"/>
    </source>
</evidence>
<evidence type="ECO:0000256" key="7">
    <source>
        <dbReference type="ARBA" id="ARBA00047407"/>
    </source>
</evidence>
<dbReference type="Gene3D" id="3.90.1300.10">
    <property type="entry name" value="Amidase signature (AS) domain"/>
    <property type="match status" value="1"/>
</dbReference>
<dbReference type="PROSITE" id="PS00571">
    <property type="entry name" value="AMIDASES"/>
    <property type="match status" value="1"/>
</dbReference>
<dbReference type="EMBL" id="VSSQ01000029">
    <property type="protein sequence ID" value="MPL65633.1"/>
    <property type="molecule type" value="Genomic_DNA"/>
</dbReference>
<keyword evidence="9" id="KW-0808">Transferase</keyword>
<feature type="domain" description="Amidase" evidence="8">
    <location>
        <begin position="24"/>
        <end position="464"/>
    </location>
</feature>
<dbReference type="PANTHER" id="PTHR11895">
    <property type="entry name" value="TRANSAMIDASE"/>
    <property type="match status" value="1"/>
</dbReference>
<dbReference type="NCBIfam" id="TIGR00132">
    <property type="entry name" value="gatA"/>
    <property type="match status" value="1"/>
</dbReference>
<evidence type="ECO:0000256" key="2">
    <source>
        <dbReference type="ARBA" id="ARBA00012739"/>
    </source>
</evidence>
<dbReference type="InterPro" id="IPR036928">
    <property type="entry name" value="AS_sf"/>
</dbReference>
<dbReference type="Pfam" id="PF01425">
    <property type="entry name" value="Amidase"/>
    <property type="match status" value="1"/>
</dbReference>
<gene>
    <name evidence="9" type="primary">gatA_5</name>
    <name evidence="9" type="ORF">SDC9_11297</name>
</gene>
<dbReference type="HAMAP" id="MF_00120">
    <property type="entry name" value="GatA"/>
    <property type="match status" value="1"/>
</dbReference>
<proteinExistence type="inferred from homology"/>
<organism evidence="9">
    <name type="scientific">bioreactor metagenome</name>
    <dbReference type="NCBI Taxonomy" id="1076179"/>
    <lineage>
        <taxon>unclassified sequences</taxon>
        <taxon>metagenomes</taxon>
        <taxon>ecological metagenomes</taxon>
    </lineage>
</organism>
<name>A0A644TFE8_9ZZZZ</name>
<keyword evidence="6" id="KW-0648">Protein biosynthesis</keyword>
<dbReference type="AlphaFoldDB" id="A0A644TFE8"/>
<protein>
    <recommendedName>
        <fullName evidence="2">glutaminyl-tRNA synthase (glutamine-hydrolyzing)</fullName>
        <ecNumber evidence="2">6.3.5.7</ecNumber>
    </recommendedName>
</protein>
<dbReference type="GO" id="GO:0016740">
    <property type="term" value="F:transferase activity"/>
    <property type="evidence" value="ECO:0007669"/>
    <property type="project" value="UniProtKB-KW"/>
</dbReference>
<dbReference type="EC" id="6.3.5.7" evidence="2"/>
<evidence type="ECO:0000256" key="3">
    <source>
        <dbReference type="ARBA" id="ARBA00022598"/>
    </source>
</evidence>
<comment type="similarity">
    <text evidence="1">Belongs to the amidase family. GatA subfamily.</text>
</comment>
<comment type="catalytic activity">
    <reaction evidence="7">
        <text>L-glutamyl-tRNA(Gln) + L-glutamine + ATP + H2O = L-glutaminyl-tRNA(Gln) + L-glutamate + ADP + phosphate + H(+)</text>
        <dbReference type="Rhea" id="RHEA:17521"/>
        <dbReference type="Rhea" id="RHEA-COMP:9681"/>
        <dbReference type="Rhea" id="RHEA-COMP:9684"/>
        <dbReference type="ChEBI" id="CHEBI:15377"/>
        <dbReference type="ChEBI" id="CHEBI:15378"/>
        <dbReference type="ChEBI" id="CHEBI:29985"/>
        <dbReference type="ChEBI" id="CHEBI:30616"/>
        <dbReference type="ChEBI" id="CHEBI:43474"/>
        <dbReference type="ChEBI" id="CHEBI:58359"/>
        <dbReference type="ChEBI" id="CHEBI:78520"/>
        <dbReference type="ChEBI" id="CHEBI:78521"/>
        <dbReference type="ChEBI" id="CHEBI:456216"/>
        <dbReference type="EC" id="6.3.5.7"/>
    </reaction>
</comment>
<dbReference type="InterPro" id="IPR020556">
    <property type="entry name" value="Amidase_CS"/>
</dbReference>
<keyword evidence="3 9" id="KW-0436">Ligase</keyword>
<dbReference type="GO" id="GO:0050567">
    <property type="term" value="F:glutaminyl-tRNA synthase (glutamine-hydrolyzing) activity"/>
    <property type="evidence" value="ECO:0007669"/>
    <property type="project" value="UniProtKB-EC"/>
</dbReference>
<evidence type="ECO:0000256" key="4">
    <source>
        <dbReference type="ARBA" id="ARBA00022741"/>
    </source>
</evidence>
<dbReference type="GO" id="GO:0030956">
    <property type="term" value="C:glutamyl-tRNA(Gln) amidotransferase complex"/>
    <property type="evidence" value="ECO:0007669"/>
    <property type="project" value="InterPro"/>
</dbReference>
<evidence type="ECO:0000256" key="5">
    <source>
        <dbReference type="ARBA" id="ARBA00022840"/>
    </source>
</evidence>
<dbReference type="GO" id="GO:0005524">
    <property type="term" value="F:ATP binding"/>
    <property type="evidence" value="ECO:0007669"/>
    <property type="project" value="UniProtKB-KW"/>
</dbReference>
<dbReference type="InterPro" id="IPR000120">
    <property type="entry name" value="Amidase"/>
</dbReference>
<dbReference type="PANTHER" id="PTHR11895:SF151">
    <property type="entry name" value="GLUTAMYL-TRNA(GLN) AMIDOTRANSFERASE SUBUNIT A"/>
    <property type="match status" value="1"/>
</dbReference>
<evidence type="ECO:0000313" key="9">
    <source>
        <dbReference type="EMBL" id="MPL65633.1"/>
    </source>
</evidence>
<dbReference type="PIRSF" id="PIRSF001221">
    <property type="entry name" value="Amidase_fungi"/>
    <property type="match status" value="1"/>
</dbReference>
<keyword evidence="5" id="KW-0067">ATP-binding</keyword>